<evidence type="ECO:0000256" key="2">
    <source>
        <dbReference type="ARBA" id="ARBA00023125"/>
    </source>
</evidence>
<dbReference type="InterPro" id="IPR018060">
    <property type="entry name" value="HTH_AraC"/>
</dbReference>
<dbReference type="OrthoDB" id="9806208at2"/>
<dbReference type="Proteomes" id="UP000217211">
    <property type="component" value="Chromosome"/>
</dbReference>
<feature type="domain" description="HTH araC/xylS-type" evidence="4">
    <location>
        <begin position="177"/>
        <end position="279"/>
    </location>
</feature>
<dbReference type="AlphaFoldDB" id="A0A249PBG3"/>
<dbReference type="GO" id="GO:0043565">
    <property type="term" value="F:sequence-specific DNA binding"/>
    <property type="evidence" value="ECO:0007669"/>
    <property type="project" value="InterPro"/>
</dbReference>
<evidence type="ECO:0000313" key="5">
    <source>
        <dbReference type="EMBL" id="ASY63258.1"/>
    </source>
</evidence>
<dbReference type="Pfam" id="PF12833">
    <property type="entry name" value="HTH_18"/>
    <property type="match status" value="1"/>
</dbReference>
<dbReference type="GO" id="GO:0003700">
    <property type="term" value="F:DNA-binding transcription factor activity"/>
    <property type="evidence" value="ECO:0007669"/>
    <property type="project" value="InterPro"/>
</dbReference>
<keyword evidence="6" id="KW-1185">Reference proteome</keyword>
<dbReference type="SMART" id="SM00342">
    <property type="entry name" value="HTH_ARAC"/>
    <property type="match status" value="1"/>
</dbReference>
<dbReference type="Gene3D" id="1.10.10.60">
    <property type="entry name" value="Homeodomain-like"/>
    <property type="match status" value="1"/>
</dbReference>
<evidence type="ECO:0000256" key="3">
    <source>
        <dbReference type="ARBA" id="ARBA00023163"/>
    </source>
</evidence>
<dbReference type="SUPFAM" id="SSF46689">
    <property type="entry name" value="Homeodomain-like"/>
    <property type="match status" value="1"/>
</dbReference>
<dbReference type="InterPro" id="IPR009057">
    <property type="entry name" value="Homeodomain-like_sf"/>
</dbReference>
<dbReference type="EMBL" id="CP023067">
    <property type="protein sequence ID" value="ASY63258.1"/>
    <property type="molecule type" value="Genomic_DNA"/>
</dbReference>
<evidence type="ECO:0000313" key="6">
    <source>
        <dbReference type="Proteomes" id="UP000217211"/>
    </source>
</evidence>
<sequence>MPAAASGVQVNIHRSDEHSWALVTRAPDSRLTPYVIDYCGYRERALTPMRRLQPPFAGVPMVVTFGPPIDIINGDLPTERGVFRSFLAGLHDVHVVTEYEGEQIGFQVNFTLLGAFRFLNIAMSDIANRCVGLGDLLGDAEADRLAGSLHDARGWAARFDLMDRFLLDRLHRGRPMSPDIAWALKSLEASHGAREIGALSRDLACSRKTLIQRFHAQVGLSPKAVAGILRIAHAITHIRAVDQEGWADLATGCGYYDQAHFNRDFRRYTGRTPSEFRASLLPDGGGVGG</sequence>
<accession>A0A249PBG3</accession>
<organism evidence="5 6">
    <name type="scientific">Sinorhizobium sojae CCBAU 05684</name>
    <dbReference type="NCBI Taxonomy" id="716928"/>
    <lineage>
        <taxon>Bacteria</taxon>
        <taxon>Pseudomonadati</taxon>
        <taxon>Pseudomonadota</taxon>
        <taxon>Alphaproteobacteria</taxon>
        <taxon>Hyphomicrobiales</taxon>
        <taxon>Rhizobiaceae</taxon>
        <taxon>Sinorhizobium/Ensifer group</taxon>
        <taxon>Sinorhizobium</taxon>
    </lineage>
</organism>
<keyword evidence="1" id="KW-0805">Transcription regulation</keyword>
<dbReference type="STRING" id="716928.GCA_000261485_04650"/>
<dbReference type="RefSeq" id="WP_050980165.1">
    <property type="nucleotide sequence ID" value="NZ_AJQT01000105.1"/>
</dbReference>
<reference evidence="5 6" key="1">
    <citation type="submission" date="2017-08" db="EMBL/GenBank/DDBJ databases">
        <title>Multipartite genome sequences of Sinorhizobium species nodulating soybeans.</title>
        <authorList>
            <person name="Tian C.F."/>
        </authorList>
    </citation>
    <scope>NUCLEOTIDE SEQUENCE [LARGE SCALE GENOMIC DNA]</scope>
    <source>
        <strain evidence="5 6">CCBAU 05684</strain>
    </source>
</reference>
<name>A0A249PBG3_9HYPH</name>
<dbReference type="InterPro" id="IPR050204">
    <property type="entry name" value="AraC_XylS_family_regulators"/>
</dbReference>
<dbReference type="KEGG" id="esj:SJ05684_c18160"/>
<keyword evidence="3" id="KW-0804">Transcription</keyword>
<evidence type="ECO:0000256" key="1">
    <source>
        <dbReference type="ARBA" id="ARBA00023015"/>
    </source>
</evidence>
<dbReference type="eggNOG" id="COG2207">
    <property type="taxonomic scope" value="Bacteria"/>
</dbReference>
<protein>
    <submittedName>
        <fullName evidence="5">Transcriptional regulator, AraC family</fullName>
    </submittedName>
</protein>
<dbReference type="PROSITE" id="PS01124">
    <property type="entry name" value="HTH_ARAC_FAMILY_2"/>
    <property type="match status" value="1"/>
</dbReference>
<proteinExistence type="predicted"/>
<evidence type="ECO:0000259" key="4">
    <source>
        <dbReference type="PROSITE" id="PS01124"/>
    </source>
</evidence>
<gene>
    <name evidence="5" type="ORF">SJ05684_c18160</name>
</gene>
<dbReference type="PANTHER" id="PTHR46796:SF15">
    <property type="entry name" value="BLL1074 PROTEIN"/>
    <property type="match status" value="1"/>
</dbReference>
<keyword evidence="2" id="KW-0238">DNA-binding</keyword>
<dbReference type="PANTHER" id="PTHR46796">
    <property type="entry name" value="HTH-TYPE TRANSCRIPTIONAL ACTIVATOR RHAS-RELATED"/>
    <property type="match status" value="1"/>
</dbReference>